<dbReference type="InterPro" id="IPR011993">
    <property type="entry name" value="PH-like_dom_sf"/>
</dbReference>
<dbReference type="EMBL" id="CVRI01000030">
    <property type="protein sequence ID" value="CRK92543.1"/>
    <property type="molecule type" value="Genomic_DNA"/>
</dbReference>
<organism evidence="3 4">
    <name type="scientific">Clunio marinus</name>
    <dbReference type="NCBI Taxonomy" id="568069"/>
    <lineage>
        <taxon>Eukaryota</taxon>
        <taxon>Metazoa</taxon>
        <taxon>Ecdysozoa</taxon>
        <taxon>Arthropoda</taxon>
        <taxon>Hexapoda</taxon>
        <taxon>Insecta</taxon>
        <taxon>Pterygota</taxon>
        <taxon>Neoptera</taxon>
        <taxon>Endopterygota</taxon>
        <taxon>Diptera</taxon>
        <taxon>Nematocera</taxon>
        <taxon>Chironomoidea</taxon>
        <taxon>Chironomidae</taxon>
        <taxon>Clunio</taxon>
    </lineage>
</organism>
<evidence type="ECO:0000259" key="2">
    <source>
        <dbReference type="SMART" id="SM00462"/>
    </source>
</evidence>
<feature type="region of interest" description="Disordered" evidence="1">
    <location>
        <begin position="760"/>
        <end position="789"/>
    </location>
</feature>
<dbReference type="PANTHER" id="PTHR11232">
    <property type="entry name" value="PHOSPHOTYROSINE INTERACTION DOMAIN-CONTAINING FAMILY MEMBER"/>
    <property type="match status" value="1"/>
</dbReference>
<dbReference type="CDD" id="cd01214">
    <property type="entry name" value="PTB_FAM43A"/>
    <property type="match status" value="1"/>
</dbReference>
<evidence type="ECO:0000256" key="1">
    <source>
        <dbReference type="SAM" id="MobiDB-lite"/>
    </source>
</evidence>
<dbReference type="AlphaFoldDB" id="A0A1J1HWR7"/>
<sequence>MDSKVEESKEQSNDEVDFVPTSAAKKEICVSCKSLNPLKKTFLVRNSHSNNNNHTPKSLSQSQTTATIKTSVYGDCEIQTSVKPHISALERLQLFHFSLRKKNEVLEKTPLSQAVTKDRRPKFIKSSSIARLFGNTYSTKKSEESHANVAALKKSNSVNEKFSNKSNESDDEFTFRMNEDHLILSESSLNLNSLDSSSAPMEKSNLKTIRSITKGLGKLLRRSSDSVAISAPDPVYKVFYLGNVLTGWAKGDSCIDKPLATLWRNYTQNNKPQVLMRLEVCPSGLKATTRQHGLTEYWSHRISFCSAPQSYPKIFCWIYRHEGRKMKHELRCHAVICSKDAQCQEIATLLKQNLTIALREFKREKINKQNARLSLANAANENPSMPYRKILLSTGGNNYRPPLERSKSAPKLFAIEEIIDEEEDEEDCDEEMKVKRQEEKKKQAEVKSCCKEDYLYPSVTLGRRRCRRGHSIRKSRLLRGSILNNQKSFPPSNVATITRNETPEVVDDENLCKSIESDLSVSSVPNQESQRKSLGGSDEDFESFLLYNNYDSKEPLSADLLSYFDMQLQTPNTSMLITSTTMSMSDLSENDLSLKNQRNSMSMSDLIDYQSDNELDDGESLVESFSGNFNFNQDSMLETLRQQSKPSNDENDLQQPLIHQTNDSTVSIGTNNVQCPEDFIFKQSANDEHDDDLTSEAPSSLCISEKTICVNVDSDEGSSISSGCETSSTVTANAEEVHLPRRGSVLDRVRNFEQLADSQTPRNIPVNFSSRGVTSPNDSRSGSQSGSFIITPTQSTLTKNGTLTRVDIEKAVKIVKFSREEDPDEFSDDSGYLEFQDLSLQNQKLLH</sequence>
<accession>A0A1J1HWR7</accession>
<dbReference type="SUPFAM" id="SSF50729">
    <property type="entry name" value="PH domain-like"/>
    <property type="match status" value="1"/>
</dbReference>
<dbReference type="Proteomes" id="UP000183832">
    <property type="component" value="Unassembled WGS sequence"/>
</dbReference>
<reference evidence="3 4" key="1">
    <citation type="submission" date="2015-04" db="EMBL/GenBank/DDBJ databases">
        <authorList>
            <person name="Syromyatnikov M.Y."/>
            <person name="Popov V.N."/>
        </authorList>
    </citation>
    <scope>NUCLEOTIDE SEQUENCE [LARGE SCALE GENOMIC DNA]</scope>
</reference>
<dbReference type="PANTHER" id="PTHR11232:SF2">
    <property type="entry name" value="FI05246P"/>
    <property type="match status" value="1"/>
</dbReference>
<dbReference type="InterPro" id="IPR051133">
    <property type="entry name" value="Adapter_Engulfment-Domain"/>
</dbReference>
<name>A0A1J1HWR7_9DIPT</name>
<protein>
    <submittedName>
        <fullName evidence="3">CLUMA_CG006081, isoform A</fullName>
    </submittedName>
</protein>
<dbReference type="InterPro" id="IPR033930">
    <property type="entry name" value="FAM43A/B_PTB"/>
</dbReference>
<evidence type="ECO:0000313" key="4">
    <source>
        <dbReference type="Proteomes" id="UP000183832"/>
    </source>
</evidence>
<evidence type="ECO:0000313" key="3">
    <source>
        <dbReference type="EMBL" id="CRK92543.1"/>
    </source>
</evidence>
<dbReference type="OrthoDB" id="5962185at2759"/>
<dbReference type="Gene3D" id="2.30.29.30">
    <property type="entry name" value="Pleckstrin-homology domain (PH domain)/Phosphotyrosine-binding domain (PTB)"/>
    <property type="match status" value="1"/>
</dbReference>
<dbReference type="SMART" id="SM00462">
    <property type="entry name" value="PTB"/>
    <property type="match status" value="1"/>
</dbReference>
<keyword evidence="4" id="KW-1185">Reference proteome</keyword>
<dbReference type="InterPro" id="IPR006020">
    <property type="entry name" value="PTB/PI_dom"/>
</dbReference>
<feature type="domain" description="PID" evidence="2">
    <location>
        <begin position="231"/>
        <end position="367"/>
    </location>
</feature>
<dbReference type="Pfam" id="PF14719">
    <property type="entry name" value="PID_2"/>
    <property type="match status" value="1"/>
</dbReference>
<gene>
    <name evidence="3" type="primary">putative Protein FAM43A</name>
    <name evidence="3" type="ORF">CLUMA_CG006081</name>
</gene>
<proteinExistence type="predicted"/>